<accession>A0A645HYU7</accession>
<protein>
    <submittedName>
        <fullName evidence="1">Uncharacterized protein</fullName>
    </submittedName>
</protein>
<name>A0A645HYU7_9ZZZZ</name>
<reference evidence="1" key="1">
    <citation type="submission" date="2019-08" db="EMBL/GenBank/DDBJ databases">
        <authorList>
            <person name="Kucharzyk K."/>
            <person name="Murdoch R.W."/>
            <person name="Higgins S."/>
            <person name="Loffler F."/>
        </authorList>
    </citation>
    <scope>NUCLEOTIDE SEQUENCE</scope>
</reference>
<sequence length="186" mass="21721">MLGYIEENGMNKIEGSDKFSARFNTNINIADRFILLADFYAHRLKVDRLRRNNDGHGLYQIAWRMNPTQGVFYKDTDIPNHYILHNDMNPVAFIDKGGTWNYMYDKSTINLRPRYYITDDLNFEGNVSYMIDKSASKWRRLTHKFFDGDGKPVTTWGNDIGAEQNVSQSQLTGRALLNFEKELMMI</sequence>
<comment type="caution">
    <text evidence="1">The sequence shown here is derived from an EMBL/GenBank/DDBJ whole genome shotgun (WGS) entry which is preliminary data.</text>
</comment>
<proteinExistence type="predicted"/>
<gene>
    <name evidence="1" type="ORF">SDC9_191316</name>
</gene>
<evidence type="ECO:0000313" key="1">
    <source>
        <dbReference type="EMBL" id="MPN43756.1"/>
    </source>
</evidence>
<dbReference type="EMBL" id="VSSQ01102352">
    <property type="protein sequence ID" value="MPN43756.1"/>
    <property type="molecule type" value="Genomic_DNA"/>
</dbReference>
<dbReference type="AlphaFoldDB" id="A0A645HYU7"/>
<organism evidence="1">
    <name type="scientific">bioreactor metagenome</name>
    <dbReference type="NCBI Taxonomy" id="1076179"/>
    <lineage>
        <taxon>unclassified sequences</taxon>
        <taxon>metagenomes</taxon>
        <taxon>ecological metagenomes</taxon>
    </lineage>
</organism>